<keyword evidence="2" id="KW-1185">Reference proteome</keyword>
<name>A0ABR4AZM2_9LECA</name>
<dbReference type="EMBL" id="JBHFEH010000075">
    <property type="protein sequence ID" value="KAL2048953.1"/>
    <property type="molecule type" value="Genomic_DNA"/>
</dbReference>
<comment type="caution">
    <text evidence="1">The sequence shown here is derived from an EMBL/GenBank/DDBJ whole genome shotgun (WGS) entry which is preliminary data.</text>
</comment>
<accession>A0ABR4AZM2</accession>
<protein>
    <submittedName>
        <fullName evidence="1">Uncharacterized protein</fullName>
    </submittedName>
</protein>
<evidence type="ECO:0000313" key="2">
    <source>
        <dbReference type="Proteomes" id="UP001590951"/>
    </source>
</evidence>
<dbReference type="Proteomes" id="UP001590951">
    <property type="component" value="Unassembled WGS sequence"/>
</dbReference>
<reference evidence="1 2" key="1">
    <citation type="submission" date="2024-09" db="EMBL/GenBank/DDBJ databases">
        <title>Rethinking Asexuality: The Enigmatic Case of Functional Sexual Genes in Lepraria (Stereocaulaceae).</title>
        <authorList>
            <person name="Doellman M."/>
            <person name="Sun Y."/>
            <person name="Barcenas-Pena A."/>
            <person name="Lumbsch H.T."/>
            <person name="Grewe F."/>
        </authorList>
    </citation>
    <scope>NUCLEOTIDE SEQUENCE [LARGE SCALE GENOMIC DNA]</scope>
    <source>
        <strain evidence="1 2">Grewe 0041</strain>
    </source>
</reference>
<gene>
    <name evidence="1" type="ORF">ABVK25_010806</name>
</gene>
<organism evidence="1 2">
    <name type="scientific">Lepraria finkii</name>
    <dbReference type="NCBI Taxonomy" id="1340010"/>
    <lineage>
        <taxon>Eukaryota</taxon>
        <taxon>Fungi</taxon>
        <taxon>Dikarya</taxon>
        <taxon>Ascomycota</taxon>
        <taxon>Pezizomycotina</taxon>
        <taxon>Lecanoromycetes</taxon>
        <taxon>OSLEUM clade</taxon>
        <taxon>Lecanoromycetidae</taxon>
        <taxon>Lecanorales</taxon>
        <taxon>Lecanorineae</taxon>
        <taxon>Stereocaulaceae</taxon>
        <taxon>Lepraria</taxon>
    </lineage>
</organism>
<evidence type="ECO:0000313" key="1">
    <source>
        <dbReference type="EMBL" id="KAL2048953.1"/>
    </source>
</evidence>
<proteinExistence type="predicted"/>
<sequence length="141" mass="15440">MSSNPEVIRACTNIDIDFDLIDAARIECEALKLNTTAPFKRFPPGKICVKVIDSLKKQISREEGTGRIVLVLLPGATTQYLESPCIAVPIKKEGLPASMITKSGQSIVINWDEGQAWEIRQDVRPAAVDKTGGTLLLLHLK</sequence>